<keyword evidence="2" id="KW-1185">Reference proteome</keyword>
<organism evidence="1 2">
    <name type="scientific">Biomphalaria pfeifferi</name>
    <name type="common">Bloodfluke planorb</name>
    <name type="synonym">Freshwater snail</name>
    <dbReference type="NCBI Taxonomy" id="112525"/>
    <lineage>
        <taxon>Eukaryota</taxon>
        <taxon>Metazoa</taxon>
        <taxon>Spiralia</taxon>
        <taxon>Lophotrochozoa</taxon>
        <taxon>Mollusca</taxon>
        <taxon>Gastropoda</taxon>
        <taxon>Heterobranchia</taxon>
        <taxon>Euthyneura</taxon>
        <taxon>Panpulmonata</taxon>
        <taxon>Hygrophila</taxon>
        <taxon>Lymnaeoidea</taxon>
        <taxon>Planorbidae</taxon>
        <taxon>Biomphalaria</taxon>
    </lineage>
</organism>
<accession>A0AAD8BF26</accession>
<proteinExistence type="predicted"/>
<dbReference type="AlphaFoldDB" id="A0AAD8BF26"/>
<comment type="caution">
    <text evidence="1">The sequence shown here is derived from an EMBL/GenBank/DDBJ whole genome shotgun (WGS) entry which is preliminary data.</text>
</comment>
<sequence length="68" mass="7235">ISLHSISESLTTSGFVFDSVPQSGETLQEGHLEDLLDLRDSKTSSLVSGAPILAFGENRLQDATESLS</sequence>
<dbReference type="Proteomes" id="UP001233172">
    <property type="component" value="Unassembled WGS sequence"/>
</dbReference>
<evidence type="ECO:0000313" key="1">
    <source>
        <dbReference type="EMBL" id="KAK0053380.1"/>
    </source>
</evidence>
<feature type="non-terminal residue" evidence="1">
    <location>
        <position position="68"/>
    </location>
</feature>
<name>A0AAD8BF26_BIOPF</name>
<dbReference type="EMBL" id="JASAOG010000087">
    <property type="protein sequence ID" value="KAK0053380.1"/>
    <property type="molecule type" value="Genomic_DNA"/>
</dbReference>
<reference evidence="1" key="2">
    <citation type="submission" date="2023-04" db="EMBL/GenBank/DDBJ databases">
        <authorList>
            <person name="Bu L."/>
            <person name="Lu L."/>
            <person name="Laidemitt M.R."/>
            <person name="Zhang S.M."/>
            <person name="Mutuku M."/>
            <person name="Mkoji G."/>
            <person name="Steinauer M."/>
            <person name="Loker E.S."/>
        </authorList>
    </citation>
    <scope>NUCLEOTIDE SEQUENCE</scope>
    <source>
        <strain evidence="1">KasaAsao</strain>
        <tissue evidence="1">Whole Snail</tissue>
    </source>
</reference>
<protein>
    <submittedName>
        <fullName evidence="1">Uncharacterized protein</fullName>
    </submittedName>
</protein>
<evidence type="ECO:0000313" key="2">
    <source>
        <dbReference type="Proteomes" id="UP001233172"/>
    </source>
</evidence>
<reference evidence="1" key="1">
    <citation type="journal article" date="2023" name="PLoS Negl. Trop. Dis.">
        <title>A genome sequence for Biomphalaria pfeifferi, the major vector snail for the human-infecting parasite Schistosoma mansoni.</title>
        <authorList>
            <person name="Bu L."/>
            <person name="Lu L."/>
            <person name="Laidemitt M.R."/>
            <person name="Zhang S.M."/>
            <person name="Mutuku M."/>
            <person name="Mkoji G."/>
            <person name="Steinauer M."/>
            <person name="Loker E.S."/>
        </authorList>
    </citation>
    <scope>NUCLEOTIDE SEQUENCE</scope>
    <source>
        <strain evidence="1">KasaAsao</strain>
    </source>
</reference>
<gene>
    <name evidence="1" type="ORF">Bpfe_017311</name>
</gene>